<dbReference type="RefSeq" id="WP_338778022.1">
    <property type="nucleotide sequence ID" value="NZ_CP147407.1"/>
</dbReference>
<dbReference type="Pfam" id="PF00899">
    <property type="entry name" value="ThiF"/>
    <property type="match status" value="1"/>
</dbReference>
<dbReference type="PANTHER" id="PTHR10953:SF102">
    <property type="entry name" value="ADENYLYLTRANSFERASE AND SULFURTRANSFERASE MOCS3"/>
    <property type="match status" value="1"/>
</dbReference>
<organism evidence="2 3">
    <name type="scientific">Metabacillus sediminis</name>
    <dbReference type="NCBI Taxonomy" id="3117746"/>
    <lineage>
        <taxon>Bacteria</taxon>
        <taxon>Bacillati</taxon>
        <taxon>Bacillota</taxon>
        <taxon>Bacilli</taxon>
        <taxon>Bacillales</taxon>
        <taxon>Bacillaceae</taxon>
        <taxon>Metabacillus</taxon>
    </lineage>
</organism>
<keyword evidence="2" id="KW-0548">Nucleotidyltransferase</keyword>
<evidence type="ECO:0000313" key="2">
    <source>
        <dbReference type="EMBL" id="WXB96168.1"/>
    </source>
</evidence>
<feature type="domain" description="THIF-type NAD/FAD binding fold" evidence="1">
    <location>
        <begin position="5"/>
        <end position="241"/>
    </location>
</feature>
<keyword evidence="3" id="KW-1185">Reference proteome</keyword>
<accession>A0ABZ2NEI2</accession>
<dbReference type="InterPro" id="IPR035985">
    <property type="entry name" value="Ubiquitin-activating_enz"/>
</dbReference>
<proteinExistence type="predicted"/>
<keyword evidence="2" id="KW-0808">Transferase</keyword>
<evidence type="ECO:0000313" key="3">
    <source>
        <dbReference type="Proteomes" id="UP001377337"/>
    </source>
</evidence>
<dbReference type="InterPro" id="IPR045886">
    <property type="entry name" value="ThiF/MoeB/HesA"/>
</dbReference>
<dbReference type="EMBL" id="CP147407">
    <property type="protein sequence ID" value="WXB96168.1"/>
    <property type="molecule type" value="Genomic_DNA"/>
</dbReference>
<dbReference type="Gene3D" id="3.40.50.720">
    <property type="entry name" value="NAD(P)-binding Rossmann-like Domain"/>
    <property type="match status" value="1"/>
</dbReference>
<sequence>MSDRYSRQTLFLPNGEKGQAEISSKTVLLIGCGALGSGIAETLVRAGIGKLILVDRDYVDESNLQRQQLFTEQDVAEQLPKAEAAKRRLQQINHMTDIEACVMHASPASTARIVTGVDLIMDGTDNFETRWMINDLSHRYGIPWIYGACVGSYGLSCTFIPGTGPCLACLMGSMPMGGETCDTAGIIAPAVSMTVSHQTAQALKILSGNIHAVRTELYSFDVWNNSYSALKVKNMKKMNCKTCGSDPDYPYLKDENTARTAVLCGRNTVQIRPPEDVKIRFDHIAERLAGKVENLSFNPFLLSFTKGSFRLVAFKDGRVLIHGTKKTDEARSLYNRYFG</sequence>
<evidence type="ECO:0000259" key="1">
    <source>
        <dbReference type="Pfam" id="PF00899"/>
    </source>
</evidence>
<dbReference type="SUPFAM" id="SSF69572">
    <property type="entry name" value="Activating enzymes of the ubiquitin-like proteins"/>
    <property type="match status" value="1"/>
</dbReference>
<reference evidence="2 3" key="1">
    <citation type="submission" date="2024-02" db="EMBL/GenBank/DDBJ databases">
        <title>Seven novel Bacillus-like species.</title>
        <authorList>
            <person name="Liu G."/>
        </authorList>
    </citation>
    <scope>NUCLEOTIDE SEQUENCE [LARGE SCALE GENOMIC DNA]</scope>
    <source>
        <strain evidence="2 3">FJAT-52054</strain>
    </source>
</reference>
<name>A0ABZ2NEI2_9BACI</name>
<protein>
    <submittedName>
        <fullName evidence="2">ThiF family adenylyltransferase</fullName>
    </submittedName>
</protein>
<dbReference type="Proteomes" id="UP001377337">
    <property type="component" value="Chromosome"/>
</dbReference>
<dbReference type="CDD" id="cd00757">
    <property type="entry name" value="ThiF_MoeB_HesA_family"/>
    <property type="match status" value="1"/>
</dbReference>
<gene>
    <name evidence="2" type="ORF">WCV65_16735</name>
</gene>
<dbReference type="PANTHER" id="PTHR10953">
    <property type="entry name" value="UBIQUITIN-ACTIVATING ENZYME E1"/>
    <property type="match status" value="1"/>
</dbReference>
<dbReference type="GO" id="GO:0016779">
    <property type="term" value="F:nucleotidyltransferase activity"/>
    <property type="evidence" value="ECO:0007669"/>
    <property type="project" value="UniProtKB-KW"/>
</dbReference>
<dbReference type="InterPro" id="IPR000594">
    <property type="entry name" value="ThiF_NAD_FAD-bd"/>
</dbReference>